<dbReference type="Gene3D" id="3.40.50.620">
    <property type="entry name" value="HUPs"/>
    <property type="match status" value="1"/>
</dbReference>
<evidence type="ECO:0000313" key="4">
    <source>
        <dbReference type="EMBL" id="KPL60429.1"/>
    </source>
</evidence>
<dbReference type="EMBL" id="LIXZ01000004">
    <property type="protein sequence ID" value="KPL60429.1"/>
    <property type="molecule type" value="Genomic_DNA"/>
</dbReference>
<dbReference type="InterPro" id="IPR006015">
    <property type="entry name" value="Universal_stress_UspA"/>
</dbReference>
<dbReference type="RefSeq" id="WP_060671854.1">
    <property type="nucleotide sequence ID" value="NZ_JBCNEF010000010.1"/>
</dbReference>
<sequence length="138" mass="15402">MYKRILLAADGSEHSKRSAQHAIELALKFDSVVDLVYVVDGDTSKYDVLHHGNTIEREEARKKRVHPLDEMLEESGVSHNIHMLHGEPGPMIIDYSEELQSDLIVIGSRGLNSLQTMILGSVSHKVVKHAKCPVIVIK</sequence>
<comment type="subcellular location">
    <subcellularLocation>
        <location evidence="2">Cytoplasm</location>
    </subcellularLocation>
</comment>
<keyword evidence="2" id="KW-0963">Cytoplasm</keyword>
<dbReference type="InterPro" id="IPR014729">
    <property type="entry name" value="Rossmann-like_a/b/a_fold"/>
</dbReference>
<evidence type="ECO:0000256" key="1">
    <source>
        <dbReference type="ARBA" id="ARBA00008791"/>
    </source>
</evidence>
<dbReference type="Proteomes" id="UP000050398">
    <property type="component" value="Unassembled WGS sequence"/>
</dbReference>
<dbReference type="PATRIC" id="fig|218284.4.peg.2811"/>
<dbReference type="PIRSF" id="PIRSF006276">
    <property type="entry name" value="UspA"/>
    <property type="match status" value="1"/>
</dbReference>
<dbReference type="PRINTS" id="PR01438">
    <property type="entry name" value="UNVRSLSTRESS"/>
</dbReference>
<accession>A0A0P6W4F2</accession>
<dbReference type="InterPro" id="IPR006016">
    <property type="entry name" value="UspA"/>
</dbReference>
<reference evidence="4 5" key="1">
    <citation type="submission" date="2015-08" db="EMBL/GenBank/DDBJ databases">
        <title>Draft Genome Sequence of Bacillus vietnamensis UCD-SED5.</title>
        <authorList>
            <person name="Lee R.D."/>
            <person name="Jospin G."/>
            <person name="Lang J.M."/>
            <person name="Coil D.A."/>
            <person name="Eisen J.A."/>
        </authorList>
    </citation>
    <scope>NUCLEOTIDE SEQUENCE [LARGE SCALE GENOMIC DNA]</scope>
    <source>
        <strain evidence="4 5">UCD-SED5</strain>
    </source>
</reference>
<dbReference type="SUPFAM" id="SSF52402">
    <property type="entry name" value="Adenine nucleotide alpha hydrolases-like"/>
    <property type="match status" value="1"/>
</dbReference>
<dbReference type="GO" id="GO:0005737">
    <property type="term" value="C:cytoplasm"/>
    <property type="evidence" value="ECO:0007669"/>
    <property type="project" value="UniProtKB-SubCell"/>
</dbReference>
<comment type="similarity">
    <text evidence="1 2">Belongs to the universal stress protein A family.</text>
</comment>
<protein>
    <recommendedName>
        <fullName evidence="2">Universal stress protein</fullName>
    </recommendedName>
</protein>
<organism evidence="4 5">
    <name type="scientific">Rossellomorea vietnamensis</name>
    <dbReference type="NCBI Taxonomy" id="218284"/>
    <lineage>
        <taxon>Bacteria</taxon>
        <taxon>Bacillati</taxon>
        <taxon>Bacillota</taxon>
        <taxon>Bacilli</taxon>
        <taxon>Bacillales</taxon>
        <taxon>Bacillaceae</taxon>
        <taxon>Rossellomorea</taxon>
    </lineage>
</organism>
<dbReference type="OrthoDB" id="9777884at2"/>
<evidence type="ECO:0000256" key="2">
    <source>
        <dbReference type="PIRNR" id="PIRNR006276"/>
    </source>
</evidence>
<dbReference type="Pfam" id="PF00582">
    <property type="entry name" value="Usp"/>
    <property type="match status" value="1"/>
</dbReference>
<dbReference type="AlphaFoldDB" id="A0A0P6W4F2"/>
<name>A0A0P6W4F2_9BACI</name>
<comment type="caution">
    <text evidence="4">The sequence shown here is derived from an EMBL/GenBank/DDBJ whole genome shotgun (WGS) entry which is preliminary data.</text>
</comment>
<proteinExistence type="inferred from homology"/>
<evidence type="ECO:0000313" key="5">
    <source>
        <dbReference type="Proteomes" id="UP000050398"/>
    </source>
</evidence>
<dbReference type="PANTHER" id="PTHR46268">
    <property type="entry name" value="STRESS RESPONSE PROTEIN NHAX"/>
    <property type="match status" value="1"/>
</dbReference>
<feature type="domain" description="UspA" evidence="3">
    <location>
        <begin position="1"/>
        <end position="138"/>
    </location>
</feature>
<dbReference type="CDD" id="cd00293">
    <property type="entry name" value="USP-like"/>
    <property type="match status" value="1"/>
</dbReference>
<dbReference type="PANTHER" id="PTHR46268:SF6">
    <property type="entry name" value="UNIVERSAL STRESS PROTEIN UP12"/>
    <property type="match status" value="1"/>
</dbReference>
<gene>
    <name evidence="4" type="ORF">AM506_06580</name>
</gene>
<evidence type="ECO:0000259" key="3">
    <source>
        <dbReference type="Pfam" id="PF00582"/>
    </source>
</evidence>